<dbReference type="AlphaFoldDB" id="A0AAV8VFI4"/>
<proteinExistence type="predicted"/>
<name>A0AAV8VFI4_9CUCU</name>
<evidence type="ECO:0000256" key="2">
    <source>
        <dbReference type="SAM" id="SignalP"/>
    </source>
</evidence>
<feature type="chain" id="PRO_5043384291" evidence="2">
    <location>
        <begin position="39"/>
        <end position="259"/>
    </location>
</feature>
<comment type="caution">
    <text evidence="3">The sequence shown here is derived from an EMBL/GenBank/DDBJ whole genome shotgun (WGS) entry which is preliminary data.</text>
</comment>
<reference evidence="3 4" key="1">
    <citation type="journal article" date="2023" name="Insect Mol. Biol.">
        <title>Genome sequencing provides insights into the evolution of gene families encoding plant cell wall-degrading enzymes in longhorned beetles.</title>
        <authorList>
            <person name="Shin N.R."/>
            <person name="Okamura Y."/>
            <person name="Kirsch R."/>
            <person name="Pauchet Y."/>
        </authorList>
    </citation>
    <scope>NUCLEOTIDE SEQUENCE [LARGE SCALE GENOMIC DNA]</scope>
    <source>
        <strain evidence="3">EAD_L_NR</strain>
    </source>
</reference>
<dbReference type="Proteomes" id="UP001159042">
    <property type="component" value="Unassembled WGS sequence"/>
</dbReference>
<keyword evidence="4" id="KW-1185">Reference proteome</keyword>
<organism evidence="3 4">
    <name type="scientific">Exocentrus adspersus</name>
    <dbReference type="NCBI Taxonomy" id="1586481"/>
    <lineage>
        <taxon>Eukaryota</taxon>
        <taxon>Metazoa</taxon>
        <taxon>Ecdysozoa</taxon>
        <taxon>Arthropoda</taxon>
        <taxon>Hexapoda</taxon>
        <taxon>Insecta</taxon>
        <taxon>Pterygota</taxon>
        <taxon>Neoptera</taxon>
        <taxon>Endopterygota</taxon>
        <taxon>Coleoptera</taxon>
        <taxon>Polyphaga</taxon>
        <taxon>Cucujiformia</taxon>
        <taxon>Chrysomeloidea</taxon>
        <taxon>Cerambycidae</taxon>
        <taxon>Lamiinae</taxon>
        <taxon>Acanthocinini</taxon>
        <taxon>Exocentrus</taxon>
    </lineage>
</organism>
<feature type="signal peptide" evidence="2">
    <location>
        <begin position="1"/>
        <end position="38"/>
    </location>
</feature>
<feature type="region of interest" description="Disordered" evidence="1">
    <location>
        <begin position="230"/>
        <end position="259"/>
    </location>
</feature>
<evidence type="ECO:0000313" key="3">
    <source>
        <dbReference type="EMBL" id="KAJ8913111.1"/>
    </source>
</evidence>
<protein>
    <submittedName>
        <fullName evidence="3">Uncharacterized protein</fullName>
    </submittedName>
</protein>
<feature type="compositionally biased region" description="Basic residues" evidence="1">
    <location>
        <begin position="230"/>
        <end position="252"/>
    </location>
</feature>
<evidence type="ECO:0000313" key="4">
    <source>
        <dbReference type="Proteomes" id="UP001159042"/>
    </source>
</evidence>
<gene>
    <name evidence="3" type="ORF">NQ315_000568</name>
</gene>
<dbReference type="EMBL" id="JANEYG010000102">
    <property type="protein sequence ID" value="KAJ8913111.1"/>
    <property type="molecule type" value="Genomic_DNA"/>
</dbReference>
<accession>A0AAV8VFI4</accession>
<sequence length="259" mass="29837">MRYCSSAGGMASLGCSNNCTAVVLIVAVLLSGLRVASSAPTDHEWWINPCNKQPLLRHGRSAAENQLRMFLRKISVEFMHRIKDLYKPAEDIKFKVNCPRINNMLQPIRDARTFTTATQAFYETLLQFAVFIDRLKDIPVMTNGLFDTTKRKGIYEETKENLRLVICEFNDTLSKYDGKSVQPSKPKVPKINMGCLPRKMDLSEAHIMDTGFFKKLNKFLKQSRRILKTRKRERAARKKSANKVNRRTKKLRRSEFLSS</sequence>
<keyword evidence="2" id="KW-0732">Signal</keyword>
<dbReference type="PROSITE" id="PS51257">
    <property type="entry name" value="PROKAR_LIPOPROTEIN"/>
    <property type="match status" value="1"/>
</dbReference>
<evidence type="ECO:0000256" key="1">
    <source>
        <dbReference type="SAM" id="MobiDB-lite"/>
    </source>
</evidence>